<evidence type="ECO:0000256" key="2">
    <source>
        <dbReference type="ARBA" id="ARBA00022741"/>
    </source>
</evidence>
<keyword evidence="4" id="KW-0067">ATP-binding</keyword>
<evidence type="ECO:0000313" key="9">
    <source>
        <dbReference type="Proteomes" id="UP000297963"/>
    </source>
</evidence>
<protein>
    <recommendedName>
        <fullName evidence="5">Maltokinase N-terminal cap domain-containing protein</fullName>
    </recommendedName>
</protein>
<reference evidence="6 8" key="1">
    <citation type="submission" date="2016-10" db="EMBL/GenBank/DDBJ databases">
        <authorList>
            <person name="Varghese N."/>
            <person name="Submissions S."/>
        </authorList>
    </citation>
    <scope>NUCLEOTIDE SEQUENCE [LARGE SCALE GENOMIC DNA]</scope>
    <source>
        <strain evidence="6 8">GMCC 1.11211</strain>
    </source>
</reference>
<reference evidence="7 9" key="2">
    <citation type="submission" date="2019-03" db="EMBL/GenBank/DDBJ databases">
        <title>Genomics of glacier-inhabiting Cryobacterium strains.</title>
        <authorList>
            <person name="Liu Q."/>
            <person name="Xin Y.-H."/>
        </authorList>
    </citation>
    <scope>NUCLEOTIDE SEQUENCE [LARGE SCALE GENOMIC DNA]</scope>
    <source>
        <strain evidence="7 9">Hh34</strain>
    </source>
</reference>
<gene>
    <name evidence="7" type="ORF">E3O11_00765</name>
    <name evidence="6" type="ORF">SAMN05216274_104162</name>
</gene>
<dbReference type="EMBL" id="SOFE01000001">
    <property type="protein sequence ID" value="TFB89571.1"/>
    <property type="molecule type" value="Genomic_DNA"/>
</dbReference>
<dbReference type="InterPro" id="IPR040999">
    <property type="entry name" value="Mak_N_cap"/>
</dbReference>
<evidence type="ECO:0000259" key="5">
    <source>
        <dbReference type="Pfam" id="PF18085"/>
    </source>
</evidence>
<dbReference type="AlphaFoldDB" id="A0A1I2ZNB8"/>
<dbReference type="GO" id="GO:0016301">
    <property type="term" value="F:kinase activity"/>
    <property type="evidence" value="ECO:0007669"/>
    <property type="project" value="UniProtKB-KW"/>
</dbReference>
<keyword evidence="1" id="KW-0808">Transferase</keyword>
<evidence type="ECO:0000256" key="4">
    <source>
        <dbReference type="ARBA" id="ARBA00022840"/>
    </source>
</evidence>
<organism evidence="7 9">
    <name type="scientific">Cryobacterium levicorallinum</name>
    <dbReference type="NCBI Taxonomy" id="995038"/>
    <lineage>
        <taxon>Bacteria</taxon>
        <taxon>Bacillati</taxon>
        <taxon>Actinomycetota</taxon>
        <taxon>Actinomycetes</taxon>
        <taxon>Micrococcales</taxon>
        <taxon>Microbacteriaceae</taxon>
        <taxon>Cryobacterium</taxon>
    </lineage>
</organism>
<keyword evidence="2" id="KW-0547">Nucleotide-binding</keyword>
<evidence type="ECO:0000256" key="3">
    <source>
        <dbReference type="ARBA" id="ARBA00022777"/>
    </source>
</evidence>
<dbReference type="EMBL" id="FOPW01000004">
    <property type="protein sequence ID" value="SFH39009.1"/>
    <property type="molecule type" value="Genomic_DNA"/>
</dbReference>
<accession>A0A1I2ZNB8</accession>
<feature type="domain" description="Maltokinase N-terminal cap" evidence="5">
    <location>
        <begin position="20"/>
        <end position="103"/>
    </location>
</feature>
<sequence length="217" mass="22273">MALLYDAVLRPSKSELIAAWAPTQTWFVGDVGAEVERVASFRFDDPDGGVGIETILVRFGTGPLLQIPLTYRGAPLEGGENELVGTMSHSVLGDRWVYDATGDPVYLAAVAAAALTGAQQADQFTQGNGELIPVAPTATVRGSGTPGTPVPQGAATIDTVSTAGTTIATAGALRVTVVRVLDGTSARALATDAATVLGTWVEQSQPQLLLTVGVSPD</sequence>
<dbReference type="Proteomes" id="UP000199681">
    <property type="component" value="Unassembled WGS sequence"/>
</dbReference>
<comment type="caution">
    <text evidence="7">The sequence shown here is derived from an EMBL/GenBank/DDBJ whole genome shotgun (WGS) entry which is preliminary data.</text>
</comment>
<name>A0A1I2ZNB8_9MICO</name>
<dbReference type="GO" id="GO:0005524">
    <property type="term" value="F:ATP binding"/>
    <property type="evidence" value="ECO:0007669"/>
    <property type="project" value="UniProtKB-KW"/>
</dbReference>
<evidence type="ECO:0000313" key="7">
    <source>
        <dbReference type="EMBL" id="TFB89571.1"/>
    </source>
</evidence>
<evidence type="ECO:0000313" key="6">
    <source>
        <dbReference type="EMBL" id="SFH39009.1"/>
    </source>
</evidence>
<dbReference type="NCBIfam" id="NF047744">
    <property type="entry name" value="CG0192_rel"/>
    <property type="match status" value="1"/>
</dbReference>
<dbReference type="Pfam" id="PF18085">
    <property type="entry name" value="Mak_N_cap"/>
    <property type="match status" value="1"/>
</dbReference>
<proteinExistence type="predicted"/>
<keyword evidence="8" id="KW-1185">Reference proteome</keyword>
<keyword evidence="3" id="KW-0418">Kinase</keyword>
<dbReference type="Proteomes" id="UP000297963">
    <property type="component" value="Unassembled WGS sequence"/>
</dbReference>
<evidence type="ECO:0000256" key="1">
    <source>
        <dbReference type="ARBA" id="ARBA00022679"/>
    </source>
</evidence>
<evidence type="ECO:0000313" key="8">
    <source>
        <dbReference type="Proteomes" id="UP000199681"/>
    </source>
</evidence>
<dbReference type="STRING" id="995038.SAMN05216274_104162"/>
<dbReference type="RefSeq" id="WP_092448865.1">
    <property type="nucleotide sequence ID" value="NZ_BKAC01000002.1"/>
</dbReference>